<dbReference type="Pfam" id="PF00535">
    <property type="entry name" value="Glycos_transf_2"/>
    <property type="match status" value="1"/>
</dbReference>
<dbReference type="OrthoDB" id="5291101at2"/>
<protein>
    <recommendedName>
        <fullName evidence="2">Glycosyltransferase 2-like domain-containing protein</fullName>
    </recommendedName>
</protein>
<dbReference type="AlphaFoldDB" id="A0A1W1IA25"/>
<dbReference type="GO" id="GO:0016758">
    <property type="term" value="F:hexosyltransferase activity"/>
    <property type="evidence" value="ECO:0007669"/>
    <property type="project" value="UniProtKB-ARBA"/>
</dbReference>
<dbReference type="PANTHER" id="PTHR22916:SF3">
    <property type="entry name" value="UDP-GLCNAC:BETAGAL BETA-1,3-N-ACETYLGLUCOSAMINYLTRANSFERASE-LIKE PROTEIN 1"/>
    <property type="match status" value="1"/>
</dbReference>
<dbReference type="EMBL" id="LT828648">
    <property type="protein sequence ID" value="SLM49842.1"/>
    <property type="molecule type" value="Genomic_DNA"/>
</dbReference>
<name>A0A1W1IA25_9BACT</name>
<dbReference type="SUPFAM" id="SSF53448">
    <property type="entry name" value="Nucleotide-diphospho-sugar transferases"/>
    <property type="match status" value="1"/>
</dbReference>
<feature type="domain" description="Glycosyltransferase 2-like" evidence="2">
    <location>
        <begin position="6"/>
        <end position="119"/>
    </location>
</feature>
<dbReference type="RefSeq" id="WP_080888009.1">
    <property type="nucleotide sequence ID" value="NZ_LT828648.1"/>
</dbReference>
<organism evidence="3 4">
    <name type="scientific">Nitrospira japonica</name>
    <dbReference type="NCBI Taxonomy" id="1325564"/>
    <lineage>
        <taxon>Bacteria</taxon>
        <taxon>Pseudomonadati</taxon>
        <taxon>Nitrospirota</taxon>
        <taxon>Nitrospiria</taxon>
        <taxon>Nitrospirales</taxon>
        <taxon>Nitrospiraceae</taxon>
        <taxon>Nitrospira</taxon>
    </lineage>
</organism>
<feature type="transmembrane region" description="Helical" evidence="1">
    <location>
        <begin position="304"/>
        <end position="325"/>
    </location>
</feature>
<evidence type="ECO:0000313" key="3">
    <source>
        <dbReference type="EMBL" id="SLM49842.1"/>
    </source>
</evidence>
<evidence type="ECO:0000313" key="4">
    <source>
        <dbReference type="Proteomes" id="UP000192042"/>
    </source>
</evidence>
<dbReference type="Gene3D" id="3.90.550.10">
    <property type="entry name" value="Spore Coat Polysaccharide Biosynthesis Protein SpsA, Chain A"/>
    <property type="match status" value="1"/>
</dbReference>
<keyword evidence="1" id="KW-1133">Transmembrane helix</keyword>
<accession>A0A1W1IA25</accession>
<reference evidence="3 4" key="1">
    <citation type="submission" date="2017-03" db="EMBL/GenBank/DDBJ databases">
        <authorList>
            <person name="Afonso C.L."/>
            <person name="Miller P.J."/>
            <person name="Scott M.A."/>
            <person name="Spackman E."/>
            <person name="Goraichik I."/>
            <person name="Dimitrov K.M."/>
            <person name="Suarez D.L."/>
            <person name="Swayne D.E."/>
        </authorList>
    </citation>
    <scope>NUCLEOTIDE SEQUENCE [LARGE SCALE GENOMIC DNA]</scope>
    <source>
        <strain evidence="3">Genome sequencing of Nitrospira japonica strain NJ11</strain>
    </source>
</reference>
<sequence length="337" mass="37917">MNPLVSVVIPTYNRGWCIERTLESVFAQTHKNIEVIVVDDASTDDTAERLAPFLDKITYIRHSTNQGIALQAEGGPARNTGIGRATGDYLAFLDGDDLWEPDKLAVQVQAAARFPQAGLIVADGFPFSHEDGTILRSSLLHDYGDDFCGSLPEGAVVEADLYHRLLRGCVIDTPSQVMVPSKVLQTVGNFAQHRADDYDFYIRLAAQFKVVLIKKHLVKYRVHTGNVSGPVAMQFFQFTQPNLLIRKKHLKVCRPEVRPLVKQQIKEGLVTAAEKARDEGLRGQRRWASRFLWRLLMKNPFEPGSLYVALSLVGLWTPGWVLATFRPVTRRMLRHLE</sequence>
<gene>
    <name evidence="3" type="ORF">NSJP_3675</name>
</gene>
<dbReference type="InterPro" id="IPR029044">
    <property type="entry name" value="Nucleotide-diphossugar_trans"/>
</dbReference>
<evidence type="ECO:0000259" key="2">
    <source>
        <dbReference type="Pfam" id="PF00535"/>
    </source>
</evidence>
<proteinExistence type="predicted"/>
<evidence type="ECO:0000256" key="1">
    <source>
        <dbReference type="SAM" id="Phobius"/>
    </source>
</evidence>
<dbReference type="PANTHER" id="PTHR22916">
    <property type="entry name" value="GLYCOSYLTRANSFERASE"/>
    <property type="match status" value="1"/>
</dbReference>
<dbReference type="InterPro" id="IPR001173">
    <property type="entry name" value="Glyco_trans_2-like"/>
</dbReference>
<keyword evidence="4" id="KW-1185">Reference proteome</keyword>
<keyword evidence="1" id="KW-0472">Membrane</keyword>
<dbReference type="Proteomes" id="UP000192042">
    <property type="component" value="Chromosome I"/>
</dbReference>
<keyword evidence="1" id="KW-0812">Transmembrane</keyword>
<dbReference type="KEGG" id="nja:NSJP_3675"/>